<dbReference type="GO" id="GO:0032259">
    <property type="term" value="P:methylation"/>
    <property type="evidence" value="ECO:0007669"/>
    <property type="project" value="UniProtKB-KW"/>
</dbReference>
<evidence type="ECO:0000256" key="8">
    <source>
        <dbReference type="SAM" id="MobiDB-lite"/>
    </source>
</evidence>
<reference evidence="9 10" key="1">
    <citation type="submission" date="2013-03" db="EMBL/GenBank/DDBJ databases">
        <title>The Genome Sequence of Acinetobacter tandoii CIP 107469.</title>
        <authorList>
            <consortium name="The Broad Institute Genome Sequencing Platform"/>
            <consortium name="The Broad Institute Genome Sequencing Center for Infectious Disease"/>
            <person name="Cerqueira G."/>
            <person name="Feldgarden M."/>
            <person name="Courvalin P."/>
            <person name="Perichon B."/>
            <person name="Grillot-Courvalin C."/>
            <person name="Clermont D."/>
            <person name="Rocha E."/>
            <person name="Yoon E.-J."/>
            <person name="Nemec A."/>
            <person name="Walker B."/>
            <person name="Young S.K."/>
            <person name="Zeng Q."/>
            <person name="Gargeya S."/>
            <person name="Fitzgerald M."/>
            <person name="Haas B."/>
            <person name="Abouelleil A."/>
            <person name="Alvarado L."/>
            <person name="Arachchi H.M."/>
            <person name="Berlin A.M."/>
            <person name="Chapman S.B."/>
            <person name="Dewar J."/>
            <person name="Goldberg J."/>
            <person name="Griggs A."/>
            <person name="Gujja S."/>
            <person name="Hansen M."/>
            <person name="Howarth C."/>
            <person name="Imamovic A."/>
            <person name="Larimer J."/>
            <person name="McCowan C."/>
            <person name="Murphy C."/>
            <person name="Neiman D."/>
            <person name="Pearson M."/>
            <person name="Priest M."/>
            <person name="Roberts A."/>
            <person name="Saif S."/>
            <person name="Shea T."/>
            <person name="Sisk P."/>
            <person name="Sykes S."/>
            <person name="Wortman J."/>
            <person name="Nusbaum C."/>
            <person name="Birren B."/>
        </authorList>
    </citation>
    <scope>NUCLEOTIDE SEQUENCE [LARGE SCALE GENOMIC DNA]</scope>
    <source>
        <strain evidence="9 10">CIP 107469</strain>
    </source>
</reference>
<dbReference type="PRINTS" id="PR00505">
    <property type="entry name" value="D12N6MTFRASE"/>
</dbReference>
<comment type="caution">
    <text evidence="9">The sequence shown here is derived from an EMBL/GenBank/DDBJ whole genome shotgun (WGS) entry which is preliminary data.</text>
</comment>
<feature type="region of interest" description="Disordered" evidence="8">
    <location>
        <begin position="1"/>
        <end position="26"/>
    </location>
</feature>
<proteinExistence type="inferred from homology"/>
<dbReference type="AlphaFoldDB" id="R9B4A1"/>
<evidence type="ECO:0000256" key="3">
    <source>
        <dbReference type="ARBA" id="ARBA00022603"/>
    </source>
</evidence>
<dbReference type="GO" id="GO:0009007">
    <property type="term" value="F:site-specific DNA-methyltransferase (adenine-specific) activity"/>
    <property type="evidence" value="ECO:0007669"/>
    <property type="project" value="UniProtKB-EC"/>
</dbReference>
<dbReference type="InterPro" id="IPR012327">
    <property type="entry name" value="MeTrfase_D12"/>
</dbReference>
<feature type="binding site" evidence="7">
    <location>
        <position position="29"/>
    </location>
    <ligand>
        <name>S-adenosyl-L-methionine</name>
        <dbReference type="ChEBI" id="CHEBI:59789"/>
    </ligand>
</feature>
<dbReference type="PIRSF" id="PIRSF000398">
    <property type="entry name" value="M_m6A_EcoRV"/>
    <property type="match status" value="1"/>
</dbReference>
<sequence length="282" mass="33039">MRLKNSNQDNTQDLSKPTYNPSGRSFSGWLGGKSQLARTIIEMMPEHSHYCEVFGGAGWVLFKKSPSKFETINDINGDLINLYRVFKYHLDALLQEFETQLISRDEFERLKVIPSHTLTDIQRAARFYYLLRTCFGAKISDPNFFSHVERPRHLKLGDELRQVLTAIHERLQKVTVENRNFDVLINKMDRPDTLFYLDPPYYNCENYYGKDIFSRDDFVKLRDILKGIKGKFILSLNDVPEVRELFGEFNLHSKKIRWSLNTESTDENNGKELIITNFPLPE</sequence>
<gene>
    <name evidence="9" type="ORF">I593_02098</name>
</gene>
<dbReference type="GO" id="GO:0006298">
    <property type="term" value="P:mismatch repair"/>
    <property type="evidence" value="ECO:0007669"/>
    <property type="project" value="TreeGrafter"/>
</dbReference>
<name>R9B4A1_9GAMM</name>
<dbReference type="GO" id="GO:0009307">
    <property type="term" value="P:DNA restriction-modification system"/>
    <property type="evidence" value="ECO:0007669"/>
    <property type="project" value="InterPro"/>
</dbReference>
<evidence type="ECO:0000313" key="10">
    <source>
        <dbReference type="Proteomes" id="UP000016201"/>
    </source>
</evidence>
<dbReference type="Pfam" id="PF02086">
    <property type="entry name" value="MethyltransfD12"/>
    <property type="match status" value="1"/>
</dbReference>
<evidence type="ECO:0000256" key="5">
    <source>
        <dbReference type="ARBA" id="ARBA00022691"/>
    </source>
</evidence>
<keyword evidence="3" id="KW-0489">Methyltransferase</keyword>
<dbReference type="PANTHER" id="PTHR30481:SF4">
    <property type="entry name" value="SITE-SPECIFIC DNA-METHYLTRANSFERASE (ADENINE-SPECIFIC)"/>
    <property type="match status" value="1"/>
</dbReference>
<keyword evidence="4" id="KW-0808">Transferase</keyword>
<dbReference type="eggNOG" id="COG0338">
    <property type="taxonomic scope" value="Bacteria"/>
</dbReference>
<comment type="similarity">
    <text evidence="1">Belongs to the N(4)/N(6)-methyltransferase family.</text>
</comment>
<dbReference type="InterPro" id="IPR029063">
    <property type="entry name" value="SAM-dependent_MTases_sf"/>
</dbReference>
<protein>
    <recommendedName>
        <fullName evidence="2">site-specific DNA-methyltransferase (adenine-specific)</fullName>
        <ecNumber evidence="2">2.1.1.72</ecNumber>
    </recommendedName>
</protein>
<feature type="compositionally biased region" description="Polar residues" evidence="8">
    <location>
        <begin position="1"/>
        <end position="25"/>
    </location>
</feature>
<evidence type="ECO:0000256" key="6">
    <source>
        <dbReference type="ARBA" id="ARBA00047942"/>
    </source>
</evidence>
<dbReference type="InterPro" id="IPR012263">
    <property type="entry name" value="M_m6A_EcoRV"/>
</dbReference>
<dbReference type="RefSeq" id="WP_016167151.1">
    <property type="nucleotide sequence ID" value="NZ_JHZG01000017.1"/>
</dbReference>
<dbReference type="OrthoDB" id="9805629at2"/>
<feature type="binding site" evidence="7">
    <location>
        <position position="33"/>
    </location>
    <ligand>
        <name>S-adenosyl-L-methionine</name>
        <dbReference type="ChEBI" id="CHEBI:59789"/>
    </ligand>
</feature>
<dbReference type="Gene3D" id="1.10.1020.10">
    <property type="entry name" value="Adenine-specific Methyltransferase, Domain 2"/>
    <property type="match status" value="1"/>
</dbReference>
<evidence type="ECO:0000256" key="7">
    <source>
        <dbReference type="PIRSR" id="PIRSR000398-1"/>
    </source>
</evidence>
<dbReference type="GO" id="GO:1904047">
    <property type="term" value="F:S-adenosyl-L-methionine binding"/>
    <property type="evidence" value="ECO:0007669"/>
    <property type="project" value="TreeGrafter"/>
</dbReference>
<dbReference type="PATRIC" id="fig|1120927.3.peg.2035"/>
<evidence type="ECO:0000256" key="1">
    <source>
        <dbReference type="ARBA" id="ARBA00006594"/>
    </source>
</evidence>
<feature type="binding site" evidence="7">
    <location>
        <position position="198"/>
    </location>
    <ligand>
        <name>S-adenosyl-L-methionine</name>
        <dbReference type="ChEBI" id="CHEBI:59789"/>
    </ligand>
</feature>
<accession>R9B4A1</accession>
<comment type="catalytic activity">
    <reaction evidence="6">
        <text>a 2'-deoxyadenosine in DNA + S-adenosyl-L-methionine = an N(6)-methyl-2'-deoxyadenosine in DNA + S-adenosyl-L-homocysteine + H(+)</text>
        <dbReference type="Rhea" id="RHEA:15197"/>
        <dbReference type="Rhea" id="RHEA-COMP:12418"/>
        <dbReference type="Rhea" id="RHEA-COMP:12419"/>
        <dbReference type="ChEBI" id="CHEBI:15378"/>
        <dbReference type="ChEBI" id="CHEBI:57856"/>
        <dbReference type="ChEBI" id="CHEBI:59789"/>
        <dbReference type="ChEBI" id="CHEBI:90615"/>
        <dbReference type="ChEBI" id="CHEBI:90616"/>
        <dbReference type="EC" id="2.1.1.72"/>
    </reaction>
</comment>
<keyword evidence="5" id="KW-0949">S-adenosyl-L-methionine</keyword>
<evidence type="ECO:0000313" key="9">
    <source>
        <dbReference type="EMBL" id="EOR07211.1"/>
    </source>
</evidence>
<dbReference type="InterPro" id="IPR023095">
    <property type="entry name" value="Ade_MeTrfase_dom_2"/>
</dbReference>
<dbReference type="EC" id="2.1.1.72" evidence="2"/>
<dbReference type="Proteomes" id="UP000016201">
    <property type="component" value="Unassembled WGS sequence"/>
</dbReference>
<dbReference type="PANTHER" id="PTHR30481">
    <property type="entry name" value="DNA ADENINE METHYLASE"/>
    <property type="match status" value="1"/>
</dbReference>
<dbReference type="EMBL" id="AQFM01000037">
    <property type="protein sequence ID" value="EOR07211.1"/>
    <property type="molecule type" value="Genomic_DNA"/>
</dbReference>
<dbReference type="Gene3D" id="3.40.50.150">
    <property type="entry name" value="Vaccinia Virus protein VP39"/>
    <property type="match status" value="1"/>
</dbReference>
<dbReference type="NCBIfam" id="TIGR00571">
    <property type="entry name" value="dam"/>
    <property type="match status" value="1"/>
</dbReference>
<dbReference type="GO" id="GO:0043565">
    <property type="term" value="F:sequence-specific DNA binding"/>
    <property type="evidence" value="ECO:0007669"/>
    <property type="project" value="TreeGrafter"/>
</dbReference>
<evidence type="ECO:0000256" key="2">
    <source>
        <dbReference type="ARBA" id="ARBA00011900"/>
    </source>
</evidence>
<feature type="binding site" evidence="7">
    <location>
        <position position="74"/>
    </location>
    <ligand>
        <name>S-adenosyl-L-methionine</name>
        <dbReference type="ChEBI" id="CHEBI:59789"/>
    </ligand>
</feature>
<dbReference type="SUPFAM" id="SSF53335">
    <property type="entry name" value="S-adenosyl-L-methionine-dependent methyltransferases"/>
    <property type="match status" value="1"/>
</dbReference>
<evidence type="ECO:0000256" key="4">
    <source>
        <dbReference type="ARBA" id="ARBA00022679"/>
    </source>
</evidence>
<organism evidence="9 10">
    <name type="scientific">Acinetobacter tandoii DSM 14970 = CIP 107469</name>
    <dbReference type="NCBI Taxonomy" id="1120927"/>
    <lineage>
        <taxon>Bacteria</taxon>
        <taxon>Pseudomonadati</taxon>
        <taxon>Pseudomonadota</taxon>
        <taxon>Gammaproteobacteria</taxon>
        <taxon>Moraxellales</taxon>
        <taxon>Moraxellaceae</taxon>
        <taxon>Acinetobacter</taxon>
    </lineage>
</organism>
<keyword evidence="10" id="KW-1185">Reference proteome</keyword>